<feature type="compositionally biased region" description="Low complexity" evidence="1">
    <location>
        <begin position="1"/>
        <end position="13"/>
    </location>
</feature>
<evidence type="ECO:0000313" key="4">
    <source>
        <dbReference type="Proteomes" id="UP000800093"/>
    </source>
</evidence>
<reference evidence="4" key="1">
    <citation type="journal article" date="2020" name="Stud. Mycol.">
        <title>101 Dothideomycetes genomes: A test case for predicting lifestyles and emergence of pathogens.</title>
        <authorList>
            <person name="Haridas S."/>
            <person name="Albert R."/>
            <person name="Binder M."/>
            <person name="Bloem J."/>
            <person name="LaButti K."/>
            <person name="Salamov A."/>
            <person name="Andreopoulos B."/>
            <person name="Baker S."/>
            <person name="Barry K."/>
            <person name="Bills G."/>
            <person name="Bluhm B."/>
            <person name="Cannon C."/>
            <person name="Castanera R."/>
            <person name="Culley D."/>
            <person name="Daum C."/>
            <person name="Ezra D."/>
            <person name="Gonzalez J."/>
            <person name="Henrissat B."/>
            <person name="Kuo A."/>
            <person name="Liang C."/>
            <person name="Lipzen A."/>
            <person name="Lutzoni F."/>
            <person name="Magnuson J."/>
            <person name="Mondo S."/>
            <person name="Nolan M."/>
            <person name="Ohm R."/>
            <person name="Pangilinan J."/>
            <person name="Park H.-J."/>
            <person name="Ramirez L."/>
            <person name="Alfaro M."/>
            <person name="Sun H."/>
            <person name="Tritt A."/>
            <person name="Yoshinaga Y."/>
            <person name="Zwiers L.-H."/>
            <person name="Turgeon B."/>
            <person name="Goodwin S."/>
            <person name="Spatafora J."/>
            <person name="Crous P."/>
            <person name="Grigoriev I."/>
        </authorList>
    </citation>
    <scope>NUCLEOTIDE SEQUENCE [LARGE SCALE GENOMIC DNA]</scope>
    <source>
        <strain evidence="4">CBS 304.66</strain>
    </source>
</reference>
<feature type="region of interest" description="Disordered" evidence="1">
    <location>
        <begin position="549"/>
        <end position="571"/>
    </location>
</feature>
<dbReference type="InterPro" id="IPR010730">
    <property type="entry name" value="HET"/>
</dbReference>
<dbReference type="EMBL" id="ML986580">
    <property type="protein sequence ID" value="KAF2270186.1"/>
    <property type="molecule type" value="Genomic_DNA"/>
</dbReference>
<protein>
    <submittedName>
        <fullName evidence="3">HET-domain-containing protein</fullName>
    </submittedName>
</protein>
<feature type="domain" description="Heterokaryon incompatibility" evidence="2">
    <location>
        <begin position="127"/>
        <end position="297"/>
    </location>
</feature>
<organism evidence="3 4">
    <name type="scientific">Lojkania enalia</name>
    <dbReference type="NCBI Taxonomy" id="147567"/>
    <lineage>
        <taxon>Eukaryota</taxon>
        <taxon>Fungi</taxon>
        <taxon>Dikarya</taxon>
        <taxon>Ascomycota</taxon>
        <taxon>Pezizomycotina</taxon>
        <taxon>Dothideomycetes</taxon>
        <taxon>Pleosporomycetidae</taxon>
        <taxon>Pleosporales</taxon>
        <taxon>Pleosporales incertae sedis</taxon>
        <taxon>Lojkania</taxon>
    </lineage>
</organism>
<name>A0A9P4TPR5_9PLEO</name>
<dbReference type="AlphaFoldDB" id="A0A9P4TPR5"/>
<dbReference type="PANTHER" id="PTHR24148:SF64">
    <property type="entry name" value="HETEROKARYON INCOMPATIBILITY DOMAIN-CONTAINING PROTEIN"/>
    <property type="match status" value="1"/>
</dbReference>
<accession>A0A9P4TPR5</accession>
<evidence type="ECO:0000259" key="2">
    <source>
        <dbReference type="Pfam" id="PF06985"/>
    </source>
</evidence>
<dbReference type="Proteomes" id="UP000800093">
    <property type="component" value="Unassembled WGS sequence"/>
</dbReference>
<keyword evidence="4" id="KW-1185">Reference proteome</keyword>
<dbReference type="OrthoDB" id="3477286at2759"/>
<comment type="caution">
    <text evidence="3">The sequence shown here is derived from an EMBL/GenBank/DDBJ whole genome shotgun (WGS) entry which is preliminary data.</text>
</comment>
<feature type="region of interest" description="Disordered" evidence="1">
    <location>
        <begin position="1"/>
        <end position="36"/>
    </location>
</feature>
<dbReference type="PANTHER" id="PTHR24148">
    <property type="entry name" value="ANKYRIN REPEAT DOMAIN-CONTAINING PROTEIN 39 HOMOLOG-RELATED"/>
    <property type="match status" value="1"/>
</dbReference>
<dbReference type="Pfam" id="PF06985">
    <property type="entry name" value="HET"/>
    <property type="match status" value="1"/>
</dbReference>
<gene>
    <name evidence="3" type="ORF">CC78DRAFT_599580</name>
</gene>
<evidence type="ECO:0000313" key="3">
    <source>
        <dbReference type="EMBL" id="KAF2270186.1"/>
    </source>
</evidence>
<dbReference type="Pfam" id="PF26639">
    <property type="entry name" value="Het-6_barrel"/>
    <property type="match status" value="1"/>
</dbReference>
<evidence type="ECO:0000256" key="1">
    <source>
        <dbReference type="SAM" id="MobiDB-lite"/>
    </source>
</evidence>
<dbReference type="InterPro" id="IPR052895">
    <property type="entry name" value="HetReg/Transcr_Mod"/>
</dbReference>
<sequence>MSSSNPNNGSTNTAGHKRKSSELVDHTPRKIPRRNQVKPVKVEREEFWDKYTHQAMTKEEIKRKFIRAARRSGQLDSYNLLYKYVRIKATEIRLLEIEPAKKLESDLFVSIRQFSDSEVGTYPLQEYEALSYHWGPGPADKAVYISRRESLPKIDIGDLTRLRSFVPDWDKGQRFYVRPNLDKALRRLRHPTETIVLWVDAICINQNDVKGEKPEQIAKMKHIYNKAVNVCIWLGDGKVEGKDRSKDFHAAMKFSQEILKLKELEKLAQDTQATKSWSNLLDLMRCSWFSRRWVIQELALAREATVHCGDLHVPWQEFADAIGLFALNFDRIRALFRRSQDDKIFRNYRNFNELEPLGAKVLVDAVTNTFRKNVDDSILEPVSDLETLVSSLSFFESSDPRDTIYALLNIAKESIMPESQGTNAVGPPKPNYESNILEVYTDFLEYVVCSSGSLDIICRHWAIPERDKPGGWKNATPVITLPSWIQTISKSPWGFQEQGFNGRINGDSIVGKAGRRRYNASRWKKPDVRFGQRQVLESKGKQLTRVNSAPPVFGARGDFTRAPESFGGPPGRTSPFHRLYVKGIEIGSVTWTSGPVSRGVITKECLEKGGWKNNGMDLTRVPDKLWRTLVADRNAEGENPPPWYHRAALHCMAFVDNNGHIGTSALLDHGNSADGRLPYIVAEYLKRAQAITWNRKFIEGNLHIRNLKEHNVEPLFGLGPPETQHSDRICILFGCSVPCILRPCTFRNGTKYFEFIGEAYIHGRMDGEAIAMLSDEKVKTMTMEFVII</sequence>
<proteinExistence type="predicted"/>